<proteinExistence type="predicted"/>
<organism evidence="1">
    <name type="scientific">marine sediment metagenome</name>
    <dbReference type="NCBI Taxonomy" id="412755"/>
    <lineage>
        <taxon>unclassified sequences</taxon>
        <taxon>metagenomes</taxon>
        <taxon>ecological metagenomes</taxon>
    </lineage>
</organism>
<protein>
    <submittedName>
        <fullName evidence="1">Uncharacterized protein</fullName>
    </submittedName>
</protein>
<reference evidence="1" key="1">
    <citation type="journal article" date="2014" name="Front. Microbiol.">
        <title>High frequency of phylogenetically diverse reductive dehalogenase-homologous genes in deep subseafloor sedimentary metagenomes.</title>
        <authorList>
            <person name="Kawai M."/>
            <person name="Futagami T."/>
            <person name="Toyoda A."/>
            <person name="Takaki Y."/>
            <person name="Nishi S."/>
            <person name="Hori S."/>
            <person name="Arai W."/>
            <person name="Tsubouchi T."/>
            <person name="Morono Y."/>
            <person name="Uchiyama I."/>
            <person name="Ito T."/>
            <person name="Fujiyama A."/>
            <person name="Inagaki F."/>
            <person name="Takami H."/>
        </authorList>
    </citation>
    <scope>NUCLEOTIDE SEQUENCE</scope>
    <source>
        <strain evidence="1">Expedition CK06-06</strain>
    </source>
</reference>
<dbReference type="AlphaFoldDB" id="X1VI15"/>
<gene>
    <name evidence="1" type="ORF">S12H4_54063</name>
</gene>
<sequence>MQKQSSGLPIGGKQYRVSGIEYIVKKGKGKKCKEKYKGCKVQDEIIDQLAD</sequence>
<evidence type="ECO:0000313" key="1">
    <source>
        <dbReference type="EMBL" id="GAJ07125.1"/>
    </source>
</evidence>
<accession>X1VI15</accession>
<name>X1VI15_9ZZZZ</name>
<comment type="caution">
    <text evidence="1">The sequence shown here is derived from an EMBL/GenBank/DDBJ whole genome shotgun (WGS) entry which is preliminary data.</text>
</comment>
<dbReference type="EMBL" id="BARW01034503">
    <property type="protein sequence ID" value="GAJ07125.1"/>
    <property type="molecule type" value="Genomic_DNA"/>
</dbReference>